<dbReference type="PANTHER" id="PTHR43691">
    <property type="entry name" value="URIDINE PHOSPHORYLASE"/>
    <property type="match status" value="1"/>
</dbReference>
<proteinExistence type="predicted"/>
<sequence length="259" mass="27585">MGVLKLPKYVEMAGGVAPVTECKAGEIAPLVILANMRDHVVRAEALLEDITVRNDSVWGVNTITGSYRCTPVTVCCAGIGAGQTSNVMEELINLGGKIFLQIGATGAIQENIAMGDTVIPTGAVRDEGVTRYYAPQQYPAVSDYRVVNALVKAARAAGNTVHAGIIRTTDGFYPSQRIEEYVKTYKDIGVLSVEQEVAAILAIAACRGCYAGASLIVVGNLVTGSHSWNGDSVELVENEYFDQIGFVLDALVELKDELL</sequence>
<dbReference type="EMBL" id="FMXQ01000004">
    <property type="protein sequence ID" value="SDB31115.1"/>
    <property type="molecule type" value="Genomic_DNA"/>
</dbReference>
<evidence type="ECO:0000256" key="3">
    <source>
        <dbReference type="ARBA" id="ARBA00048447"/>
    </source>
</evidence>
<dbReference type="CDD" id="cd17767">
    <property type="entry name" value="UP_EcUdp-like"/>
    <property type="match status" value="1"/>
</dbReference>
<gene>
    <name evidence="5" type="ORF">SAMN02982931_02368</name>
</gene>
<organism evidence="5 6">
    <name type="scientific">Bauldia litoralis</name>
    <dbReference type="NCBI Taxonomy" id="665467"/>
    <lineage>
        <taxon>Bacteria</taxon>
        <taxon>Pseudomonadati</taxon>
        <taxon>Pseudomonadota</taxon>
        <taxon>Alphaproteobacteria</taxon>
        <taxon>Hyphomicrobiales</taxon>
        <taxon>Kaistiaceae</taxon>
        <taxon>Bauldia</taxon>
    </lineage>
</organism>
<name>A0A1G6CE42_9HYPH</name>
<dbReference type="Proteomes" id="UP000199071">
    <property type="component" value="Unassembled WGS sequence"/>
</dbReference>
<dbReference type="Pfam" id="PF01048">
    <property type="entry name" value="PNP_UDP_1"/>
    <property type="match status" value="1"/>
</dbReference>
<evidence type="ECO:0000259" key="4">
    <source>
        <dbReference type="Pfam" id="PF01048"/>
    </source>
</evidence>
<evidence type="ECO:0000256" key="1">
    <source>
        <dbReference type="ARBA" id="ARBA00011888"/>
    </source>
</evidence>
<dbReference type="InterPro" id="IPR000845">
    <property type="entry name" value="Nucleoside_phosphorylase_d"/>
</dbReference>
<dbReference type="GO" id="GO:0009116">
    <property type="term" value="P:nucleoside metabolic process"/>
    <property type="evidence" value="ECO:0007669"/>
    <property type="project" value="InterPro"/>
</dbReference>
<evidence type="ECO:0000313" key="6">
    <source>
        <dbReference type="Proteomes" id="UP000199071"/>
    </source>
</evidence>
<keyword evidence="6" id="KW-1185">Reference proteome</keyword>
<reference evidence="5 6" key="1">
    <citation type="submission" date="2016-10" db="EMBL/GenBank/DDBJ databases">
        <authorList>
            <person name="de Groot N.N."/>
        </authorList>
    </citation>
    <scope>NUCLEOTIDE SEQUENCE [LARGE SCALE GENOMIC DNA]</scope>
    <source>
        <strain evidence="5 6">ATCC 35022</strain>
    </source>
</reference>
<dbReference type="SUPFAM" id="SSF53167">
    <property type="entry name" value="Purine and uridine phosphorylases"/>
    <property type="match status" value="1"/>
</dbReference>
<evidence type="ECO:0000256" key="2">
    <source>
        <dbReference type="ARBA" id="ARBA00021980"/>
    </source>
</evidence>
<dbReference type="PANTHER" id="PTHR43691:SF11">
    <property type="entry name" value="FI09636P-RELATED"/>
    <property type="match status" value="1"/>
</dbReference>
<dbReference type="OrthoDB" id="9782889at2"/>
<dbReference type="Gene3D" id="3.40.50.1580">
    <property type="entry name" value="Nucleoside phosphorylase domain"/>
    <property type="match status" value="1"/>
</dbReference>
<feature type="domain" description="Nucleoside phosphorylase" evidence="4">
    <location>
        <begin position="30"/>
        <end position="239"/>
    </location>
</feature>
<protein>
    <recommendedName>
        <fullName evidence="2">Uridine phosphorylase</fullName>
        <ecNumber evidence="1">2.4.2.3</ecNumber>
    </recommendedName>
</protein>
<dbReference type="GO" id="GO:0005829">
    <property type="term" value="C:cytosol"/>
    <property type="evidence" value="ECO:0007669"/>
    <property type="project" value="TreeGrafter"/>
</dbReference>
<dbReference type="STRING" id="665467.SAMN02982931_02368"/>
<dbReference type="GO" id="GO:0004850">
    <property type="term" value="F:uridine phosphorylase activity"/>
    <property type="evidence" value="ECO:0007669"/>
    <property type="project" value="UniProtKB-EC"/>
</dbReference>
<dbReference type="AlphaFoldDB" id="A0A1G6CE42"/>
<evidence type="ECO:0000313" key="5">
    <source>
        <dbReference type="EMBL" id="SDB31115.1"/>
    </source>
</evidence>
<dbReference type="InterPro" id="IPR035994">
    <property type="entry name" value="Nucleoside_phosphorylase_sf"/>
</dbReference>
<dbReference type="EC" id="2.4.2.3" evidence="1"/>
<accession>A0A1G6CE42</accession>
<comment type="catalytic activity">
    <reaction evidence="3">
        <text>uridine + phosphate = alpha-D-ribose 1-phosphate + uracil</text>
        <dbReference type="Rhea" id="RHEA:24388"/>
        <dbReference type="ChEBI" id="CHEBI:16704"/>
        <dbReference type="ChEBI" id="CHEBI:17568"/>
        <dbReference type="ChEBI" id="CHEBI:43474"/>
        <dbReference type="ChEBI" id="CHEBI:57720"/>
        <dbReference type="EC" id="2.4.2.3"/>
    </reaction>
</comment>